<feature type="compositionally biased region" description="Basic and acidic residues" evidence="2">
    <location>
        <begin position="525"/>
        <end position="534"/>
    </location>
</feature>
<feature type="compositionally biased region" description="Basic and acidic residues" evidence="2">
    <location>
        <begin position="458"/>
        <end position="471"/>
    </location>
</feature>
<keyword evidence="1" id="KW-0802">TPR repeat</keyword>
<dbReference type="EMBL" id="PYOC01000001">
    <property type="protein sequence ID" value="PSV49006.1"/>
    <property type="molecule type" value="Genomic_DNA"/>
</dbReference>
<evidence type="ECO:0000256" key="3">
    <source>
        <dbReference type="SAM" id="Phobius"/>
    </source>
</evidence>
<dbReference type="SUPFAM" id="SSF48452">
    <property type="entry name" value="TPR-like"/>
    <property type="match status" value="1"/>
</dbReference>
<dbReference type="SMART" id="SM00327">
    <property type="entry name" value="VWA"/>
    <property type="match status" value="1"/>
</dbReference>
<feature type="compositionally biased region" description="Low complexity" evidence="2">
    <location>
        <begin position="547"/>
        <end position="581"/>
    </location>
</feature>
<dbReference type="PROSITE" id="PS50005">
    <property type="entry name" value="TPR"/>
    <property type="match status" value="1"/>
</dbReference>
<dbReference type="InterPro" id="IPR002035">
    <property type="entry name" value="VWF_A"/>
</dbReference>
<sequence>MANFTFLHPYWFFALIPLGLILPWLKGKAHHSGLIAPHLAKHLGLERGKVKNTPFVILALGWLLSVLALAGPSWEKNTLPAYSLSGARVLVMDMSRSMYATDIAPNRLTQARFKALDMLPGWKEGSTGLVAYAADGYVVSPLTEDSSTLKNLIPNLSPEIMPIQGSNAAAGVQEAISLLKQAGHQAGDIIIITDGMTQQESDQTMALVKDQDYRLSILAIGTQQGAPIKQPDGTLLSNSNGNPVIARVEVDTLLPLVKSTGGNLQLSQANNRDVDTIVALTAKPREQANLDKTKELEERVNNGFWLLLPLALFALLGFRRGVVIAAMFVLMPIDNANASPWVNSNLRGYQLYEQGNFAEAAKNFNSPAWKGIAEYKSGDYEKAIETLKPLTDQRSRYNLANAYAQTGKLEESEAIYESILKDDPNDADAKKNLKIVKEAQEKQQQQQQQQQQKSEQNNSDKNKADKNKSDQKNQQSDSKQDKSDNSNNQQSPSDQSDSQQSKDQKQESSDQQKNGQQNKDQQNADQEKQQKGKDQQSSADGEKNAPQQNQQQDSQQQNEKQSDQDASANNSSSQSQQANEADSNEPSDKDKISQQQGSSKDDTTNDADKKIKAVPAESSDIKNSPENSNANPLSASNPVLKKLEQVPDNTSGLIRAQLQLQARQKQAPKATENSW</sequence>
<feature type="compositionally biased region" description="Low complexity" evidence="2">
    <location>
        <begin position="442"/>
        <end position="457"/>
    </location>
</feature>
<dbReference type="CDD" id="cd00198">
    <property type="entry name" value="vWFA"/>
    <property type="match status" value="1"/>
</dbReference>
<dbReference type="InterPro" id="IPR036465">
    <property type="entry name" value="vWFA_dom_sf"/>
</dbReference>
<feature type="repeat" description="TPR" evidence="1">
    <location>
        <begin position="393"/>
        <end position="426"/>
    </location>
</feature>
<dbReference type="Pfam" id="PF13519">
    <property type="entry name" value="VWA_2"/>
    <property type="match status" value="1"/>
</dbReference>
<reference evidence="5 6" key="1">
    <citation type="submission" date="2018-03" db="EMBL/GenBank/DDBJ databases">
        <title>Whole genome sequencing of Histamine producing bacteria.</title>
        <authorList>
            <person name="Butler K."/>
        </authorList>
    </citation>
    <scope>NUCLEOTIDE SEQUENCE [LARGE SCALE GENOMIC DNA]</scope>
    <source>
        <strain evidence="5 6">ATCC 19614</strain>
    </source>
</reference>
<keyword evidence="3" id="KW-0472">Membrane</keyword>
<dbReference type="InterPro" id="IPR050768">
    <property type="entry name" value="UPF0353/GerABKA_families"/>
</dbReference>
<feature type="region of interest" description="Disordered" evidence="2">
    <location>
        <begin position="438"/>
        <end position="648"/>
    </location>
</feature>
<feature type="transmembrane region" description="Helical" evidence="3">
    <location>
        <begin position="55"/>
        <end position="74"/>
    </location>
</feature>
<dbReference type="PANTHER" id="PTHR22550">
    <property type="entry name" value="SPORE GERMINATION PROTEIN"/>
    <property type="match status" value="1"/>
</dbReference>
<dbReference type="Proteomes" id="UP000241803">
    <property type="component" value="Unassembled WGS sequence"/>
</dbReference>
<name>A0A2T3LCC9_9GAMM</name>
<dbReference type="InterPro" id="IPR019734">
    <property type="entry name" value="TPR_rpt"/>
</dbReference>
<dbReference type="InterPro" id="IPR011990">
    <property type="entry name" value="TPR-like_helical_dom_sf"/>
</dbReference>
<feature type="domain" description="VWFA" evidence="4">
    <location>
        <begin position="87"/>
        <end position="260"/>
    </location>
</feature>
<keyword evidence="3" id="KW-0812">Transmembrane</keyword>
<dbReference type="PANTHER" id="PTHR22550:SF14">
    <property type="entry name" value="VWFA DOMAIN-CONTAINING PROTEIN"/>
    <property type="match status" value="1"/>
</dbReference>
<dbReference type="Gene3D" id="3.40.50.410">
    <property type="entry name" value="von Willebrand factor, type A domain"/>
    <property type="match status" value="1"/>
</dbReference>
<accession>A0A2T3LCC9</accession>
<evidence type="ECO:0000313" key="6">
    <source>
        <dbReference type="Proteomes" id="UP000241803"/>
    </source>
</evidence>
<keyword evidence="6" id="KW-1185">Reference proteome</keyword>
<dbReference type="Gene3D" id="1.25.40.10">
    <property type="entry name" value="Tetratricopeptide repeat domain"/>
    <property type="match status" value="1"/>
</dbReference>
<dbReference type="SUPFAM" id="SSF53300">
    <property type="entry name" value="vWA-like"/>
    <property type="match status" value="1"/>
</dbReference>
<feature type="transmembrane region" description="Helical" evidence="3">
    <location>
        <begin position="6"/>
        <end position="25"/>
    </location>
</feature>
<dbReference type="AlphaFoldDB" id="A0A2T3LCC9"/>
<feature type="transmembrane region" description="Helical" evidence="3">
    <location>
        <begin position="304"/>
        <end position="330"/>
    </location>
</feature>
<dbReference type="Pfam" id="PF14559">
    <property type="entry name" value="TPR_19"/>
    <property type="match status" value="1"/>
</dbReference>
<evidence type="ECO:0000256" key="1">
    <source>
        <dbReference type="PROSITE-ProRule" id="PRU00339"/>
    </source>
</evidence>
<feature type="compositionally biased region" description="Low complexity" evidence="2">
    <location>
        <begin position="485"/>
        <end position="499"/>
    </location>
</feature>
<organism evidence="5 6">
    <name type="scientific">Photobacterium indicum</name>
    <dbReference type="NCBI Taxonomy" id="81447"/>
    <lineage>
        <taxon>Bacteria</taxon>
        <taxon>Pseudomonadati</taxon>
        <taxon>Pseudomonadota</taxon>
        <taxon>Gammaproteobacteria</taxon>
        <taxon>Vibrionales</taxon>
        <taxon>Vibrionaceae</taxon>
        <taxon>Photobacterium</taxon>
    </lineage>
</organism>
<keyword evidence="3" id="KW-1133">Transmembrane helix</keyword>
<dbReference type="PROSITE" id="PS50234">
    <property type="entry name" value="VWFA"/>
    <property type="match status" value="1"/>
</dbReference>
<evidence type="ECO:0000256" key="2">
    <source>
        <dbReference type="SAM" id="MobiDB-lite"/>
    </source>
</evidence>
<comment type="caution">
    <text evidence="5">The sequence shown here is derived from an EMBL/GenBank/DDBJ whole genome shotgun (WGS) entry which is preliminary data.</text>
</comment>
<evidence type="ECO:0000313" key="5">
    <source>
        <dbReference type="EMBL" id="PSV49006.1"/>
    </source>
</evidence>
<evidence type="ECO:0000259" key="4">
    <source>
        <dbReference type="PROSITE" id="PS50234"/>
    </source>
</evidence>
<feature type="compositionally biased region" description="Low complexity" evidence="2">
    <location>
        <begin position="624"/>
        <end position="638"/>
    </location>
</feature>
<feature type="compositionally biased region" description="Basic and acidic residues" evidence="2">
    <location>
        <begin position="599"/>
        <end position="611"/>
    </location>
</feature>
<gene>
    <name evidence="5" type="ORF">C9J47_00050</name>
</gene>
<feature type="compositionally biased region" description="Low complexity" evidence="2">
    <location>
        <begin position="511"/>
        <end position="524"/>
    </location>
</feature>
<dbReference type="RefSeq" id="WP_107251681.1">
    <property type="nucleotide sequence ID" value="NZ_PYOC01000001.1"/>
</dbReference>
<feature type="compositionally biased region" description="Basic and acidic residues" evidence="2">
    <location>
        <begin position="500"/>
        <end position="510"/>
    </location>
</feature>
<protein>
    <recommendedName>
        <fullName evidence="4">VWFA domain-containing protein</fullName>
    </recommendedName>
</protein>
<proteinExistence type="predicted"/>